<evidence type="ECO:0000256" key="6">
    <source>
        <dbReference type="ARBA" id="ARBA00022777"/>
    </source>
</evidence>
<dbReference type="STRING" id="314230.DSM3645_09767"/>
<dbReference type="HOGENOM" id="CLU_033546_4_0_0"/>
<keyword evidence="12" id="KW-0963">Cytoplasm</keyword>
<evidence type="ECO:0000256" key="2">
    <source>
        <dbReference type="ARBA" id="ARBA00022679"/>
    </source>
</evidence>
<dbReference type="GO" id="GO:0002189">
    <property type="term" value="C:ribose phosphate diphosphokinase complex"/>
    <property type="evidence" value="ECO:0007669"/>
    <property type="project" value="TreeGrafter"/>
</dbReference>
<dbReference type="PANTHER" id="PTHR10210">
    <property type="entry name" value="RIBOSE-PHOSPHATE DIPHOSPHOKINASE FAMILY MEMBER"/>
    <property type="match status" value="1"/>
</dbReference>
<keyword evidence="4 12" id="KW-0545">Nucleotide biosynthesis</keyword>
<feature type="binding site" evidence="12">
    <location>
        <position position="136"/>
    </location>
    <ligand>
        <name>Mg(2+)</name>
        <dbReference type="ChEBI" id="CHEBI:18420"/>
    </ligand>
</feature>
<feature type="binding site" evidence="12">
    <location>
        <position position="202"/>
    </location>
    <ligand>
        <name>D-ribose 5-phosphate</name>
        <dbReference type="ChEBI" id="CHEBI:78346"/>
    </ligand>
</feature>
<comment type="subcellular location">
    <subcellularLocation>
        <location evidence="12">Cytoplasm</location>
    </subcellularLocation>
</comment>
<evidence type="ECO:0000256" key="11">
    <source>
        <dbReference type="ARBA" id="ARBA00061444"/>
    </source>
</evidence>
<comment type="function">
    <text evidence="10 12">Involved in the biosynthesis of the central metabolite phospho-alpha-D-ribosyl-1-pyrophosphate (PRPP) via the transfer of pyrophosphoryl group from ATP to 1-hydroxyl of ribose-5-phosphate (Rib-5-P).</text>
</comment>
<gene>
    <name evidence="12" type="primary">prs</name>
    <name evidence="14" type="ORF">DSM3645_09767</name>
</gene>
<dbReference type="Pfam" id="PF13793">
    <property type="entry name" value="Pribosyltran_N"/>
    <property type="match status" value="1"/>
</dbReference>
<proteinExistence type="inferred from homology"/>
<feature type="domain" description="Ribose-phosphate pyrophosphokinase N-terminal" evidence="13">
    <location>
        <begin position="10"/>
        <end position="126"/>
    </location>
</feature>
<feature type="binding site" evidence="12">
    <location>
        <begin position="43"/>
        <end position="45"/>
    </location>
    <ligand>
        <name>ATP</name>
        <dbReference type="ChEBI" id="CHEBI:30616"/>
    </ligand>
</feature>
<evidence type="ECO:0000256" key="8">
    <source>
        <dbReference type="ARBA" id="ARBA00022842"/>
    </source>
</evidence>
<dbReference type="eggNOG" id="COG0462">
    <property type="taxonomic scope" value="Bacteria"/>
</dbReference>
<dbReference type="HAMAP" id="MF_00583_B">
    <property type="entry name" value="RibP_PPkinase_B"/>
    <property type="match status" value="1"/>
</dbReference>
<dbReference type="GO" id="GO:0006015">
    <property type="term" value="P:5-phosphoribose 1-diphosphate biosynthetic process"/>
    <property type="evidence" value="ECO:0007669"/>
    <property type="project" value="UniProtKB-UniRule"/>
</dbReference>
<comment type="similarity">
    <text evidence="11 12">Belongs to the ribose-phosphate pyrophosphokinase family. Class I subfamily.</text>
</comment>
<dbReference type="CDD" id="cd06223">
    <property type="entry name" value="PRTases_typeI"/>
    <property type="match status" value="1"/>
</dbReference>
<dbReference type="PANTHER" id="PTHR10210:SF41">
    <property type="entry name" value="RIBOSE-PHOSPHATE PYROPHOSPHOKINASE 1, CHLOROPLASTIC"/>
    <property type="match status" value="1"/>
</dbReference>
<dbReference type="PROSITE" id="PS00114">
    <property type="entry name" value="PRPP_SYNTHASE"/>
    <property type="match status" value="1"/>
</dbReference>
<dbReference type="EC" id="2.7.6.1" evidence="12"/>
<keyword evidence="3 12" id="KW-0479">Metal-binding</keyword>
<dbReference type="InterPro" id="IPR029057">
    <property type="entry name" value="PRTase-like"/>
</dbReference>
<dbReference type="GO" id="GO:0005737">
    <property type="term" value="C:cytoplasm"/>
    <property type="evidence" value="ECO:0007669"/>
    <property type="project" value="UniProtKB-SubCell"/>
</dbReference>
<evidence type="ECO:0000256" key="10">
    <source>
        <dbReference type="ARBA" id="ARBA00054914"/>
    </source>
</evidence>
<dbReference type="GO" id="GO:0016301">
    <property type="term" value="F:kinase activity"/>
    <property type="evidence" value="ECO:0007669"/>
    <property type="project" value="UniProtKB-KW"/>
</dbReference>
<evidence type="ECO:0000259" key="13">
    <source>
        <dbReference type="Pfam" id="PF13793"/>
    </source>
</evidence>
<evidence type="ECO:0000256" key="3">
    <source>
        <dbReference type="ARBA" id="ARBA00022723"/>
    </source>
</evidence>
<name>A3ZLP4_9BACT</name>
<dbReference type="InterPro" id="IPR037515">
    <property type="entry name" value="Rib-P_diPkinase_bac"/>
</dbReference>
<comment type="pathway">
    <text evidence="1 12">Metabolic intermediate biosynthesis; 5-phospho-alpha-D-ribose 1-diphosphate biosynthesis; 5-phospho-alpha-D-ribose 1-diphosphate from D-ribose 5-phosphate (route I): step 1/1.</text>
</comment>
<dbReference type="NCBIfam" id="TIGR01251">
    <property type="entry name" value="ribP_PPkin"/>
    <property type="match status" value="1"/>
</dbReference>
<reference evidence="14 15" key="1">
    <citation type="submission" date="2006-02" db="EMBL/GenBank/DDBJ databases">
        <authorList>
            <person name="Amann R."/>
            <person name="Ferriera S."/>
            <person name="Johnson J."/>
            <person name="Kravitz S."/>
            <person name="Halpern A."/>
            <person name="Remington K."/>
            <person name="Beeson K."/>
            <person name="Tran B."/>
            <person name="Rogers Y.-H."/>
            <person name="Friedman R."/>
            <person name="Venter J.C."/>
        </authorList>
    </citation>
    <scope>NUCLEOTIDE SEQUENCE [LARGE SCALE GENOMIC DNA]</scope>
    <source>
        <strain evidence="14 15">DSM 3645</strain>
    </source>
</reference>
<dbReference type="Pfam" id="PF14572">
    <property type="entry name" value="Pribosyl_synth"/>
    <property type="match status" value="1"/>
</dbReference>
<accession>A3ZLP4</accession>
<evidence type="ECO:0000256" key="7">
    <source>
        <dbReference type="ARBA" id="ARBA00022840"/>
    </source>
</evidence>
<dbReference type="Proteomes" id="UP000004358">
    <property type="component" value="Unassembled WGS sequence"/>
</dbReference>
<evidence type="ECO:0000256" key="4">
    <source>
        <dbReference type="ARBA" id="ARBA00022727"/>
    </source>
</evidence>
<sequence>MHSASKMREIKIFSGRANPRLAGDICKFLNIPLGRITLGEFPDGENACKIEEDVRGRDVFLIQPTCPPVNNNIMELLIMIDSCRRASAERITAVIPYFGYARQDRKDEGRVPITAKLVSDVITAAGADRVLTMDLHAAQIQGFFNVPVDHLYAAPVLNHFFQALNIPEDELVIVSPDAGSIKRAVSHHRRLGGRLAICDKRRHSASDTTQENIIGGPVEGRTAIIFDDMISTAGSICGAAKTTFEAGAKEIYIAATHGVLCGDAIARLQAAPIKEIILTDTIPHQSGHLLPNTKILTVAPLLGEAIKRIHNDESISAIFREDFGAFQG</sequence>
<dbReference type="SUPFAM" id="SSF53271">
    <property type="entry name" value="PRTase-like"/>
    <property type="match status" value="1"/>
</dbReference>
<organism evidence="14 15">
    <name type="scientific">Blastopirellula marina DSM 3645</name>
    <dbReference type="NCBI Taxonomy" id="314230"/>
    <lineage>
        <taxon>Bacteria</taxon>
        <taxon>Pseudomonadati</taxon>
        <taxon>Planctomycetota</taxon>
        <taxon>Planctomycetia</taxon>
        <taxon>Pirellulales</taxon>
        <taxon>Pirellulaceae</taxon>
        <taxon>Blastopirellula</taxon>
    </lineage>
</organism>
<protein>
    <recommendedName>
        <fullName evidence="12">Ribose-phosphate pyrophosphokinase</fullName>
        <shortName evidence="12">RPPK</shortName>
        <ecNumber evidence="12">2.7.6.1</ecNumber>
    </recommendedName>
    <alternativeName>
        <fullName evidence="12">5-phospho-D-ribosyl alpha-1-diphosphate synthase</fullName>
    </alternativeName>
    <alternativeName>
        <fullName evidence="12">Phosphoribosyl diphosphate synthase</fullName>
    </alternativeName>
    <alternativeName>
        <fullName evidence="12">Phosphoribosyl pyrophosphate synthase</fullName>
        <shortName evidence="12">P-Rib-PP synthase</shortName>
        <shortName evidence="12">PRPP synthase</shortName>
        <shortName evidence="12">PRPPase</shortName>
    </alternativeName>
</protein>
<dbReference type="InterPro" id="IPR000836">
    <property type="entry name" value="PRTase_dom"/>
</dbReference>
<keyword evidence="6 12" id="KW-0418">Kinase</keyword>
<dbReference type="GO" id="GO:0004749">
    <property type="term" value="F:ribose phosphate diphosphokinase activity"/>
    <property type="evidence" value="ECO:0007669"/>
    <property type="project" value="UniProtKB-UniRule"/>
</dbReference>
<dbReference type="NCBIfam" id="NF002320">
    <property type="entry name" value="PRK01259.1"/>
    <property type="match status" value="1"/>
</dbReference>
<evidence type="ECO:0000313" key="15">
    <source>
        <dbReference type="Proteomes" id="UP000004358"/>
    </source>
</evidence>
<keyword evidence="7 12" id="KW-0067">ATP-binding</keyword>
<evidence type="ECO:0000313" key="14">
    <source>
        <dbReference type="EMBL" id="EAQ82677.1"/>
    </source>
</evidence>
<dbReference type="GO" id="GO:0000287">
    <property type="term" value="F:magnesium ion binding"/>
    <property type="evidence" value="ECO:0007669"/>
    <property type="project" value="UniProtKB-UniRule"/>
</dbReference>
<comment type="catalytic activity">
    <reaction evidence="9 12">
        <text>D-ribose 5-phosphate + ATP = 5-phospho-alpha-D-ribose 1-diphosphate + AMP + H(+)</text>
        <dbReference type="Rhea" id="RHEA:15609"/>
        <dbReference type="ChEBI" id="CHEBI:15378"/>
        <dbReference type="ChEBI" id="CHEBI:30616"/>
        <dbReference type="ChEBI" id="CHEBI:58017"/>
        <dbReference type="ChEBI" id="CHEBI:78346"/>
        <dbReference type="ChEBI" id="CHEBI:456215"/>
        <dbReference type="EC" id="2.7.6.1"/>
    </reaction>
</comment>
<dbReference type="AlphaFoldDB" id="A3ZLP4"/>
<evidence type="ECO:0000256" key="9">
    <source>
        <dbReference type="ARBA" id="ARBA00049535"/>
    </source>
</evidence>
<dbReference type="UniPathway" id="UPA00087">
    <property type="reaction ID" value="UER00172"/>
</dbReference>
<feature type="binding site" evidence="12">
    <location>
        <position position="227"/>
    </location>
    <ligand>
        <name>D-ribose 5-phosphate</name>
        <dbReference type="ChEBI" id="CHEBI:78346"/>
    </ligand>
</feature>
<comment type="caution">
    <text evidence="14">The sequence shown here is derived from an EMBL/GenBank/DDBJ whole genome shotgun (WGS) entry which is preliminary data.</text>
</comment>
<comment type="caution">
    <text evidence="12">Lacks conserved residue(s) required for the propagation of feature annotation.</text>
</comment>
<dbReference type="EMBL" id="AANZ01000001">
    <property type="protein sequence ID" value="EAQ82677.1"/>
    <property type="molecule type" value="Genomic_DNA"/>
</dbReference>
<dbReference type="InterPro" id="IPR005946">
    <property type="entry name" value="Rib-P_diPkinase"/>
</dbReference>
<feature type="binding site" evidence="12">
    <location>
        <begin position="102"/>
        <end position="103"/>
    </location>
    <ligand>
        <name>ATP</name>
        <dbReference type="ChEBI" id="CHEBI:30616"/>
    </ligand>
</feature>
<evidence type="ECO:0000256" key="12">
    <source>
        <dbReference type="HAMAP-Rule" id="MF_00583"/>
    </source>
</evidence>
<evidence type="ECO:0000256" key="5">
    <source>
        <dbReference type="ARBA" id="ARBA00022741"/>
    </source>
</evidence>
<comment type="cofactor">
    <cofactor evidence="12">
        <name>Mg(2+)</name>
        <dbReference type="ChEBI" id="CHEBI:18420"/>
    </cofactor>
    <text evidence="12">Binds 2 Mg(2+) ions per subunit.</text>
</comment>
<dbReference type="SMART" id="SM01400">
    <property type="entry name" value="Pribosyltran_N"/>
    <property type="match status" value="1"/>
</dbReference>
<dbReference type="FunFam" id="3.40.50.2020:FF:000001">
    <property type="entry name" value="Ribose-phosphate pyrophosphokinase"/>
    <property type="match status" value="1"/>
</dbReference>
<keyword evidence="5 12" id="KW-0547">Nucleotide-binding</keyword>
<keyword evidence="8 12" id="KW-0460">Magnesium</keyword>
<dbReference type="InterPro" id="IPR029099">
    <property type="entry name" value="Pribosyltran_N"/>
</dbReference>
<comment type="subunit">
    <text evidence="12">Homohexamer.</text>
</comment>
<dbReference type="GO" id="GO:0005524">
    <property type="term" value="F:ATP binding"/>
    <property type="evidence" value="ECO:0007669"/>
    <property type="project" value="UniProtKB-KW"/>
</dbReference>
<keyword evidence="2 12" id="KW-0808">Transferase</keyword>
<feature type="active site" evidence="12">
    <location>
        <position position="200"/>
    </location>
</feature>
<dbReference type="GO" id="GO:0006164">
    <property type="term" value="P:purine nucleotide biosynthetic process"/>
    <property type="evidence" value="ECO:0007669"/>
    <property type="project" value="TreeGrafter"/>
</dbReference>
<feature type="binding site" evidence="12">
    <location>
        <position position="177"/>
    </location>
    <ligand>
        <name>Mg(2+)</name>
        <dbReference type="ChEBI" id="CHEBI:18420"/>
    </ligand>
</feature>
<dbReference type="InterPro" id="IPR000842">
    <property type="entry name" value="PRib_PP_synth_CS"/>
</dbReference>
<dbReference type="Gene3D" id="3.40.50.2020">
    <property type="match status" value="2"/>
</dbReference>
<evidence type="ECO:0000256" key="1">
    <source>
        <dbReference type="ARBA" id="ARBA00004996"/>
    </source>
</evidence>
<dbReference type="GO" id="GO:0009156">
    <property type="term" value="P:ribonucleoside monophosphate biosynthetic process"/>
    <property type="evidence" value="ECO:0007669"/>
    <property type="project" value="InterPro"/>
</dbReference>